<gene>
    <name evidence="2" type="ORF">ACFP3R_09135</name>
</gene>
<sequence length="107" mass="11515">MFTLRSAVLVATALLTITYLLDIKAVMASGTVGLFSAPVSGVIRTATQVSWVGLIAVIACNRLSRQQEERTALVLAKLNNTLRGVDDVRQLVNGAPGRRHLSRVDNN</sequence>
<dbReference type="EMBL" id="JBHSQO010000006">
    <property type="protein sequence ID" value="MFC6089430.1"/>
    <property type="molecule type" value="Genomic_DNA"/>
</dbReference>
<evidence type="ECO:0000256" key="1">
    <source>
        <dbReference type="SAM" id="Phobius"/>
    </source>
</evidence>
<keyword evidence="1" id="KW-0812">Transmembrane</keyword>
<name>A0ABW1P285_9PSEU</name>
<keyword evidence="1" id="KW-1133">Transmembrane helix</keyword>
<keyword evidence="1" id="KW-0472">Membrane</keyword>
<reference evidence="3" key="1">
    <citation type="journal article" date="2019" name="Int. J. Syst. Evol. Microbiol.">
        <title>The Global Catalogue of Microorganisms (GCM) 10K type strain sequencing project: providing services to taxonomists for standard genome sequencing and annotation.</title>
        <authorList>
            <consortium name="The Broad Institute Genomics Platform"/>
            <consortium name="The Broad Institute Genome Sequencing Center for Infectious Disease"/>
            <person name="Wu L."/>
            <person name="Ma J."/>
        </authorList>
    </citation>
    <scope>NUCLEOTIDE SEQUENCE [LARGE SCALE GENOMIC DNA]</scope>
    <source>
        <strain evidence="3">CGMCC 4.7246</strain>
    </source>
</reference>
<dbReference type="RefSeq" id="WP_380634595.1">
    <property type="nucleotide sequence ID" value="NZ_JBHSQO010000006.1"/>
</dbReference>
<protein>
    <submittedName>
        <fullName evidence="2">Uncharacterized protein</fullName>
    </submittedName>
</protein>
<keyword evidence="3" id="KW-1185">Reference proteome</keyword>
<dbReference type="Proteomes" id="UP001596220">
    <property type="component" value="Unassembled WGS sequence"/>
</dbReference>
<organism evidence="2 3">
    <name type="scientific">Saccharothrix lopnurensis</name>
    <dbReference type="NCBI Taxonomy" id="1670621"/>
    <lineage>
        <taxon>Bacteria</taxon>
        <taxon>Bacillati</taxon>
        <taxon>Actinomycetota</taxon>
        <taxon>Actinomycetes</taxon>
        <taxon>Pseudonocardiales</taxon>
        <taxon>Pseudonocardiaceae</taxon>
        <taxon>Saccharothrix</taxon>
    </lineage>
</organism>
<comment type="caution">
    <text evidence="2">The sequence shown here is derived from an EMBL/GenBank/DDBJ whole genome shotgun (WGS) entry which is preliminary data.</text>
</comment>
<evidence type="ECO:0000313" key="3">
    <source>
        <dbReference type="Proteomes" id="UP001596220"/>
    </source>
</evidence>
<feature type="transmembrane region" description="Helical" evidence="1">
    <location>
        <begin position="38"/>
        <end position="60"/>
    </location>
</feature>
<proteinExistence type="predicted"/>
<accession>A0ABW1P285</accession>
<evidence type="ECO:0000313" key="2">
    <source>
        <dbReference type="EMBL" id="MFC6089430.1"/>
    </source>
</evidence>